<name>A0A023G3U0_AMBTT</name>
<organism evidence="3">
    <name type="scientific">Amblyomma triste</name>
    <name type="common">Neotropical tick</name>
    <dbReference type="NCBI Taxonomy" id="251400"/>
    <lineage>
        <taxon>Eukaryota</taxon>
        <taxon>Metazoa</taxon>
        <taxon>Ecdysozoa</taxon>
        <taxon>Arthropoda</taxon>
        <taxon>Chelicerata</taxon>
        <taxon>Arachnida</taxon>
        <taxon>Acari</taxon>
        <taxon>Parasitiformes</taxon>
        <taxon>Ixodida</taxon>
        <taxon>Ixodoidea</taxon>
        <taxon>Ixodidae</taxon>
        <taxon>Amblyomminae</taxon>
        <taxon>Amblyomma</taxon>
    </lineage>
</organism>
<dbReference type="SUPFAM" id="SSF57567">
    <property type="entry name" value="Serine protease inhibitors"/>
    <property type="match status" value="1"/>
</dbReference>
<dbReference type="AlphaFoldDB" id="A0A023G3U0"/>
<dbReference type="Gene3D" id="2.10.25.10">
    <property type="entry name" value="Laminin"/>
    <property type="match status" value="1"/>
</dbReference>
<sequence length="90" mass="9997">MRFLALVVFAFVLVAAVTAQRGRPHHGGGESSGPNEEFSTCKRQLVRGSHVPPSCRGTRLCTADCRQGCFCKNGFFRNARRLCVRRKQCP</sequence>
<evidence type="ECO:0000259" key="2">
    <source>
        <dbReference type="Pfam" id="PF01826"/>
    </source>
</evidence>
<dbReference type="Pfam" id="PF01826">
    <property type="entry name" value="TIL"/>
    <property type="match status" value="1"/>
</dbReference>
<dbReference type="InterPro" id="IPR002919">
    <property type="entry name" value="TIL_dom"/>
</dbReference>
<protein>
    <submittedName>
        <fullName evidence="3">Putative trypsin inhibitor like cysteine rich domain protein</fullName>
    </submittedName>
</protein>
<proteinExistence type="evidence at transcript level"/>
<evidence type="ECO:0000256" key="1">
    <source>
        <dbReference type="SAM" id="SignalP"/>
    </source>
</evidence>
<feature type="domain" description="TIL" evidence="2">
    <location>
        <begin position="34"/>
        <end position="89"/>
    </location>
</feature>
<keyword evidence="1" id="KW-0732">Signal</keyword>
<reference evidence="3" key="1">
    <citation type="submission" date="2014-03" db="EMBL/GenBank/DDBJ databases">
        <title>The sialotranscriptome of Amblyomma triste, Amblyomma parvum and Amblyomma cajennense ticks, uncovered by 454-based RNA-seq.</title>
        <authorList>
            <person name="Garcia G.R."/>
            <person name="Gardinassi L.G."/>
            <person name="Ribeiro J.M."/>
            <person name="Anatriello E."/>
            <person name="Ferreira B.R."/>
            <person name="Moreira H.N."/>
            <person name="Mafra C."/>
            <person name="Olegario M.M."/>
            <person name="Szabo P.J."/>
            <person name="Miranda-Santos I.K."/>
            <person name="Maruyama S.R."/>
        </authorList>
    </citation>
    <scope>NUCLEOTIDE SEQUENCE</scope>
    <source>
        <strain evidence="3">Mato Grasso do Sul</strain>
        <tissue evidence="3">Salivary glands</tissue>
    </source>
</reference>
<dbReference type="InterPro" id="IPR036084">
    <property type="entry name" value="Ser_inhib-like_sf"/>
</dbReference>
<dbReference type="CDD" id="cd19941">
    <property type="entry name" value="TIL"/>
    <property type="match status" value="1"/>
</dbReference>
<feature type="chain" id="PRO_5001516797" evidence="1">
    <location>
        <begin position="20"/>
        <end position="90"/>
    </location>
</feature>
<evidence type="ECO:0000313" key="3">
    <source>
        <dbReference type="EMBL" id="JAC28479.1"/>
    </source>
</evidence>
<dbReference type="EMBL" id="GBBM01006939">
    <property type="protein sequence ID" value="JAC28479.1"/>
    <property type="molecule type" value="mRNA"/>
</dbReference>
<feature type="signal peptide" evidence="1">
    <location>
        <begin position="1"/>
        <end position="19"/>
    </location>
</feature>
<accession>A0A023G3U0</accession>